<dbReference type="AlphaFoldDB" id="A0A6N3G7I9"/>
<dbReference type="Gene3D" id="3.40.50.300">
    <property type="entry name" value="P-loop containing nucleotide triphosphate hydrolases"/>
    <property type="match status" value="2"/>
</dbReference>
<protein>
    <submittedName>
        <fullName evidence="2">DNA replication and repair protein RecF</fullName>
    </submittedName>
</protein>
<proteinExistence type="predicted"/>
<dbReference type="InterPro" id="IPR027417">
    <property type="entry name" value="P-loop_NTPase"/>
</dbReference>
<dbReference type="GO" id="GO:0016887">
    <property type="term" value="F:ATP hydrolysis activity"/>
    <property type="evidence" value="ECO:0007669"/>
    <property type="project" value="InterPro"/>
</dbReference>
<sequence>MIAKFIIEDLFGEKDIELQFEKRALIITGDNGNGKTTILNILYYILSGTVHDLIDYDFSRAIVTFKEEFNEVKKIEVHKIEQGDFKELKITYFFSRRNEPDIEINCERVYHSDKIFIDFPQDSRKQEEILESGLVLEKKDTLLSYFLGLGYKYLYQKLRYINESILYFPTYRRIDIDIEEYFNIPYKHLAYRLENRNYSNFSLKDRRVVGISNSDINDILSDYSKEINEITSENLDDLLKSFIKKFIESIMNDDREGIRITAHKTEKDVIRDRLININQILELDIDPRELQDFAEYYYKKNNKAVNFIESREKGDEASAEDFLDLVYNRMQWTEYLAILETLYEEYQKKLNDELSSYHYIAENIADFSGRKIQLVKKKNNDLVIEKRWKEVDFSVLSTGEKQLFTFLVYCAIKLPEDRPSLVIIDEPELSLHVKWQNKLLLNLMSKQHVNIISATHSPYILNKKLDSTVVRLVDID</sequence>
<dbReference type="SUPFAM" id="SSF52540">
    <property type="entry name" value="P-loop containing nucleoside triphosphate hydrolases"/>
    <property type="match status" value="1"/>
</dbReference>
<organism evidence="2">
    <name type="scientific">Enterococcus casseliflavus</name>
    <name type="common">Enterococcus flavescens</name>
    <dbReference type="NCBI Taxonomy" id="37734"/>
    <lineage>
        <taxon>Bacteria</taxon>
        <taxon>Bacillati</taxon>
        <taxon>Bacillota</taxon>
        <taxon>Bacilli</taxon>
        <taxon>Lactobacillales</taxon>
        <taxon>Enterococcaceae</taxon>
        <taxon>Enterococcus</taxon>
    </lineage>
</organism>
<dbReference type="InterPro" id="IPR003959">
    <property type="entry name" value="ATPase_AAA_core"/>
</dbReference>
<evidence type="ECO:0000313" key="2">
    <source>
        <dbReference type="EMBL" id="VYU60110.1"/>
    </source>
</evidence>
<accession>A0A6N3G7I9</accession>
<gene>
    <name evidence="2" type="primary">recF_1</name>
    <name evidence="2" type="ORF">ECLFYP2_00751</name>
</gene>
<evidence type="ECO:0000259" key="1">
    <source>
        <dbReference type="Pfam" id="PF13304"/>
    </source>
</evidence>
<dbReference type="EMBL" id="CACRTX010000018">
    <property type="protein sequence ID" value="VYU60110.1"/>
    <property type="molecule type" value="Genomic_DNA"/>
</dbReference>
<dbReference type="Pfam" id="PF13304">
    <property type="entry name" value="AAA_21"/>
    <property type="match status" value="1"/>
</dbReference>
<reference evidence="2" key="1">
    <citation type="submission" date="2019-11" db="EMBL/GenBank/DDBJ databases">
        <authorList>
            <person name="Feng L."/>
        </authorList>
    </citation>
    <scope>NUCLEOTIDE SEQUENCE</scope>
    <source>
        <strain evidence="2">ECasseliflavusLFYP2</strain>
    </source>
</reference>
<dbReference type="InterPro" id="IPR051396">
    <property type="entry name" value="Bact_Antivir_Def_Nuclease"/>
</dbReference>
<dbReference type="GO" id="GO:0005524">
    <property type="term" value="F:ATP binding"/>
    <property type="evidence" value="ECO:0007669"/>
    <property type="project" value="InterPro"/>
</dbReference>
<dbReference type="PANTHER" id="PTHR43581">
    <property type="entry name" value="ATP/GTP PHOSPHATASE"/>
    <property type="match status" value="1"/>
</dbReference>
<dbReference type="RefSeq" id="WP_421758529.1">
    <property type="nucleotide sequence ID" value="NZ_CACRTX010000018.1"/>
</dbReference>
<feature type="domain" description="ATPase AAA-type core" evidence="1">
    <location>
        <begin position="26"/>
        <end position="462"/>
    </location>
</feature>
<dbReference type="PANTHER" id="PTHR43581:SF4">
    <property type="entry name" value="ATP_GTP PHOSPHATASE"/>
    <property type="match status" value="1"/>
</dbReference>
<name>A0A6N3G7I9_ENTCA</name>